<dbReference type="NCBIfam" id="NF033520">
    <property type="entry name" value="transpos_IS982"/>
    <property type="match status" value="1"/>
</dbReference>
<dbReference type="Pfam" id="PF13612">
    <property type="entry name" value="DDE_Tnp_1_3"/>
    <property type="match status" value="1"/>
</dbReference>
<reference evidence="2" key="1">
    <citation type="submission" date="2023-06" db="EMBL/GenBank/DDBJ databases">
        <title>Two novel species of Acinetobacter isolated from motorbike repairing workshop in Vietnam.</title>
        <authorList>
            <person name="Le N.T.T."/>
        </authorList>
    </citation>
    <scope>NUCLEOTIDE SEQUENCE</scope>
    <source>
        <strain evidence="2">VNH17</strain>
    </source>
</reference>
<feature type="domain" description="Transposase DDE" evidence="1">
    <location>
        <begin position="109"/>
        <end position="259"/>
    </location>
</feature>
<dbReference type="RefSeq" id="WP_267979201.1">
    <property type="nucleotide sequence ID" value="NZ_JAPQKF010000001.1"/>
</dbReference>
<accession>A0ABT7WJR6</accession>
<proteinExistence type="predicted"/>
<evidence type="ECO:0000313" key="3">
    <source>
        <dbReference type="Proteomes" id="UP001168524"/>
    </source>
</evidence>
<evidence type="ECO:0000313" key="2">
    <source>
        <dbReference type="EMBL" id="MDN0012925.1"/>
    </source>
</evidence>
<name>A0ABT7WJR6_9GAMM</name>
<dbReference type="EMBL" id="JAUDZE010000001">
    <property type="protein sequence ID" value="MDN0012925.1"/>
    <property type="molecule type" value="Genomic_DNA"/>
</dbReference>
<keyword evidence="3" id="KW-1185">Reference proteome</keyword>
<dbReference type="Proteomes" id="UP001168524">
    <property type="component" value="Unassembled WGS sequence"/>
</dbReference>
<sequence length="292" mass="34057">MYDFTEIFCSVDDFFKKFEPIYWQFLKQEKKRQRIRQAKLSLSEIVTISICYKASQMHNFKAFFQLLCQCESRLFKELPCYKNILTLINQHQLAIHALHYALNQHKEDSYLWIDSTPLPVCKNKRIPKEHHALDDIASRGKSSMGWFYGCKLHLLMNHQGEIVNSDISNGHIADIRKVEKLVDGLSARVYGDRGYISQALKETLKEQGIDLITYPRNNMKVMLLPFSDEFHLRQRKRIETLIGLLKEKYHLVTGKHRSIAGFLSGVFSSLCAYQLCQKNKPQIHVVNSLAYP</sequence>
<protein>
    <submittedName>
        <fullName evidence="2">IS982 family transposase</fullName>
    </submittedName>
</protein>
<gene>
    <name evidence="2" type="ORF">QTA56_01585</name>
</gene>
<organism evidence="2 3">
    <name type="scientific">Acinetobacter thutiue</name>
    <dbReference type="NCBI Taxonomy" id="2998078"/>
    <lineage>
        <taxon>Bacteria</taxon>
        <taxon>Pseudomonadati</taxon>
        <taxon>Pseudomonadota</taxon>
        <taxon>Gammaproteobacteria</taxon>
        <taxon>Moraxellales</taxon>
        <taxon>Moraxellaceae</taxon>
        <taxon>Acinetobacter</taxon>
    </lineage>
</organism>
<dbReference type="InterPro" id="IPR025668">
    <property type="entry name" value="Tnp_DDE_dom"/>
</dbReference>
<comment type="caution">
    <text evidence="2">The sequence shown here is derived from an EMBL/GenBank/DDBJ whole genome shotgun (WGS) entry which is preliminary data.</text>
</comment>
<evidence type="ECO:0000259" key="1">
    <source>
        <dbReference type="Pfam" id="PF13612"/>
    </source>
</evidence>